<dbReference type="EMBL" id="JAUSTY010000005">
    <property type="protein sequence ID" value="MDQ0165606.1"/>
    <property type="molecule type" value="Genomic_DNA"/>
</dbReference>
<feature type="transmembrane region" description="Helical" evidence="1">
    <location>
        <begin position="28"/>
        <end position="46"/>
    </location>
</feature>
<feature type="transmembrane region" description="Helical" evidence="1">
    <location>
        <begin position="58"/>
        <end position="78"/>
    </location>
</feature>
<feature type="transmembrane region" description="Helical" evidence="1">
    <location>
        <begin position="90"/>
        <end position="108"/>
    </location>
</feature>
<keyword evidence="1" id="KW-1133">Transmembrane helix</keyword>
<sequence length="191" mass="21836">MQESRNRYWLVPSSLQELFGKKISYIELYTTLIFSMFSTILLLLFTDFEWNTLAGWRNVLIIFVFIDITGGVVANFSSSTNSYYLGSSKARLVFIGLHIQPLILSWLINDYFLLCLVVWGYTIVAALIINFLSVYTSHRLIAGAISMFGVVLLLMFSEALPIWLTIFLLLYLVKVSFSFAVNHDLNKESNS</sequence>
<keyword evidence="1" id="KW-0812">Transmembrane</keyword>
<proteinExistence type="predicted"/>
<accession>A0ABT9VX90</accession>
<gene>
    <name evidence="2" type="ORF">J2S11_001507</name>
</gene>
<evidence type="ECO:0000313" key="3">
    <source>
        <dbReference type="Proteomes" id="UP001235840"/>
    </source>
</evidence>
<evidence type="ECO:0000313" key="2">
    <source>
        <dbReference type="EMBL" id="MDQ0165606.1"/>
    </source>
</evidence>
<dbReference type="Proteomes" id="UP001235840">
    <property type="component" value="Unassembled WGS sequence"/>
</dbReference>
<feature type="transmembrane region" description="Helical" evidence="1">
    <location>
        <begin position="114"/>
        <end position="133"/>
    </location>
</feature>
<comment type="caution">
    <text evidence="2">The sequence shown here is derived from an EMBL/GenBank/DDBJ whole genome shotgun (WGS) entry which is preliminary data.</text>
</comment>
<organism evidence="2 3">
    <name type="scientific">Caldalkalibacillus horti</name>
    <dbReference type="NCBI Taxonomy" id="77523"/>
    <lineage>
        <taxon>Bacteria</taxon>
        <taxon>Bacillati</taxon>
        <taxon>Bacillota</taxon>
        <taxon>Bacilli</taxon>
        <taxon>Bacillales</taxon>
        <taxon>Bacillaceae</taxon>
        <taxon>Caldalkalibacillus</taxon>
    </lineage>
</organism>
<evidence type="ECO:0000256" key="1">
    <source>
        <dbReference type="SAM" id="Phobius"/>
    </source>
</evidence>
<keyword evidence="3" id="KW-1185">Reference proteome</keyword>
<keyword evidence="1" id="KW-0472">Membrane</keyword>
<protein>
    <submittedName>
        <fullName evidence="2">Uncharacterized protein</fullName>
    </submittedName>
</protein>
<name>A0ABT9VX90_9BACI</name>
<dbReference type="RefSeq" id="WP_307392875.1">
    <property type="nucleotide sequence ID" value="NZ_BAAADK010000011.1"/>
</dbReference>
<reference evidence="2 3" key="1">
    <citation type="submission" date="2023-07" db="EMBL/GenBank/DDBJ databases">
        <title>Genomic Encyclopedia of Type Strains, Phase IV (KMG-IV): sequencing the most valuable type-strain genomes for metagenomic binning, comparative biology and taxonomic classification.</title>
        <authorList>
            <person name="Goeker M."/>
        </authorList>
    </citation>
    <scope>NUCLEOTIDE SEQUENCE [LARGE SCALE GENOMIC DNA]</scope>
    <source>
        <strain evidence="2 3">DSM 12751</strain>
    </source>
</reference>